<evidence type="ECO:0000313" key="5">
    <source>
        <dbReference type="EMBL" id="OQP53223.1"/>
    </source>
</evidence>
<evidence type="ECO:0000256" key="1">
    <source>
        <dbReference type="ARBA" id="ARBA00009175"/>
    </source>
</evidence>
<dbReference type="InterPro" id="IPR050682">
    <property type="entry name" value="ModA/WtpA"/>
</dbReference>
<feature type="chain" id="PRO_5045500998" evidence="4">
    <location>
        <begin position="21"/>
        <end position="252"/>
    </location>
</feature>
<dbReference type="Proteomes" id="UP000192277">
    <property type="component" value="Unassembled WGS sequence"/>
</dbReference>
<dbReference type="SUPFAM" id="SSF53850">
    <property type="entry name" value="Periplasmic binding protein-like II"/>
    <property type="match status" value="1"/>
</dbReference>
<accession>A0ABX3P2S8</accession>
<organism evidence="5 6">
    <name type="scientific">Niastella koreensis</name>
    <dbReference type="NCBI Taxonomy" id="354356"/>
    <lineage>
        <taxon>Bacteria</taxon>
        <taxon>Pseudomonadati</taxon>
        <taxon>Bacteroidota</taxon>
        <taxon>Chitinophagia</taxon>
        <taxon>Chitinophagales</taxon>
        <taxon>Chitinophagaceae</taxon>
        <taxon>Niastella</taxon>
    </lineage>
</organism>
<gene>
    <name evidence="5" type="ORF">A4D02_22795</name>
</gene>
<evidence type="ECO:0000256" key="2">
    <source>
        <dbReference type="ARBA" id="ARBA00022723"/>
    </source>
</evidence>
<dbReference type="CDD" id="cd13539">
    <property type="entry name" value="PBP2_AvModA"/>
    <property type="match status" value="1"/>
</dbReference>
<feature type="signal peptide" evidence="4">
    <location>
        <begin position="1"/>
        <end position="20"/>
    </location>
</feature>
<comment type="caution">
    <text evidence="5">The sequence shown here is derived from an EMBL/GenBank/DDBJ whole genome shotgun (WGS) entry which is preliminary data.</text>
</comment>
<reference evidence="5 6" key="1">
    <citation type="submission" date="2016-04" db="EMBL/GenBank/DDBJ databases">
        <authorList>
            <person name="Chen L."/>
            <person name="Zhuang W."/>
            <person name="Wang G."/>
        </authorList>
    </citation>
    <scope>NUCLEOTIDE SEQUENCE [LARGE SCALE GENOMIC DNA]</scope>
    <source>
        <strain evidence="6">GR20</strain>
    </source>
</reference>
<dbReference type="Gene3D" id="3.40.190.10">
    <property type="entry name" value="Periplasmic binding protein-like II"/>
    <property type="match status" value="2"/>
</dbReference>
<dbReference type="NCBIfam" id="TIGR01256">
    <property type="entry name" value="modA"/>
    <property type="match status" value="1"/>
</dbReference>
<dbReference type="PANTHER" id="PTHR30632">
    <property type="entry name" value="MOLYBDATE-BINDING PERIPLASMIC PROTEIN"/>
    <property type="match status" value="1"/>
</dbReference>
<evidence type="ECO:0000256" key="3">
    <source>
        <dbReference type="ARBA" id="ARBA00022729"/>
    </source>
</evidence>
<proteinExistence type="inferred from homology"/>
<dbReference type="PIRSF" id="PIRSF004846">
    <property type="entry name" value="ModA"/>
    <property type="match status" value="1"/>
</dbReference>
<name>A0ABX3P2S8_9BACT</name>
<keyword evidence="6" id="KW-1185">Reference proteome</keyword>
<keyword evidence="2" id="KW-0479">Metal-binding</keyword>
<dbReference type="InterPro" id="IPR005950">
    <property type="entry name" value="ModA"/>
</dbReference>
<dbReference type="Pfam" id="PF13531">
    <property type="entry name" value="SBP_bac_11"/>
    <property type="match status" value="1"/>
</dbReference>
<comment type="similarity">
    <text evidence="1">Belongs to the bacterial solute-binding protein ModA family.</text>
</comment>
<evidence type="ECO:0000256" key="4">
    <source>
        <dbReference type="SAM" id="SignalP"/>
    </source>
</evidence>
<keyword evidence="3 4" id="KW-0732">Signal</keyword>
<dbReference type="InterPro" id="IPR044084">
    <property type="entry name" value="AvModA-like_subst-bd"/>
</dbReference>
<dbReference type="RefSeq" id="WP_014218235.1">
    <property type="nucleotide sequence ID" value="NZ_LWBO01000003.1"/>
</dbReference>
<protein>
    <submittedName>
        <fullName evidence="5">Molybdate ABC transporter substrate-binding protein</fullName>
    </submittedName>
</protein>
<dbReference type="EMBL" id="LWBO01000003">
    <property type="protein sequence ID" value="OQP53223.1"/>
    <property type="molecule type" value="Genomic_DNA"/>
</dbReference>
<evidence type="ECO:0000313" key="6">
    <source>
        <dbReference type="Proteomes" id="UP000192277"/>
    </source>
</evidence>
<sequence>MRKKMLFFFMLALTSVSTFAQTKLTVAVAANMQYTIQELITEFNKTNKTTIDVVLGASGKLTQQVLNGAPFDIFISADKEFPQKLADNHFTLEAPKVYAQGLLVLWSVKPAIQPAKDLKLLVSPGIKSIAIANPKTAPYGSAAEAILKKYNLYSIVSSKLVTGESITQTSQFIATQNADIGFTAKSIVISGEMKGKGKWVELNTGDYPPIEQAAALLKHAKENNETEAKRFYNFLYSAMAKAIYNKFGYIVK</sequence>
<dbReference type="PANTHER" id="PTHR30632:SF14">
    <property type="entry name" value="TUNGSTATE_MOLYBDATE_CHROMATE-BINDING PROTEIN MODA"/>
    <property type="match status" value="1"/>
</dbReference>